<dbReference type="GO" id="GO:0016787">
    <property type="term" value="F:hydrolase activity"/>
    <property type="evidence" value="ECO:0007669"/>
    <property type="project" value="UniProtKB-KW"/>
</dbReference>
<keyword evidence="5" id="KW-1185">Reference proteome</keyword>
<dbReference type="InterPro" id="IPR008979">
    <property type="entry name" value="Galactose-bd-like_sf"/>
</dbReference>
<dbReference type="CDD" id="cd03143">
    <property type="entry name" value="A4_beta-galactosidase_middle_domain"/>
    <property type="match status" value="1"/>
</dbReference>
<feature type="signal peptide" evidence="3">
    <location>
        <begin position="1"/>
        <end position="20"/>
    </location>
</feature>
<sequence length="1004" mass="110516">MNKKTVLTYLLIAGALCTHAQNITNPKTATLKAGFVNPPNSAKPGVYWYFMDGNMNKRSMTADLEAMKKAGIGNLVFLEVNVGVPRGTVDFLSDEWQDMFKHAVRESERLGIEITLGIGPGWTGSGGPWVKPAQSMLHLVSSSTTVTGGQQKIVLPVPKPKNPYFGEGAFTPELKKEWNDYYEDVAVLAYPTPSGNEKIADVDEKALYKRAPYSSAPGVKQYLPAVADFPATAAGTAIDKAKIIDLTKNMQADGTLNWTPRAGNWTVMRFGSRNNGAITRPAPVPGLGFEADKFDTLALNAHMNNYVGKLLRKIGTPDKKSSGGLKRLHMDSWEMGAQNWTPKFRTEFIKRRGYDPLPYYPVYSGSIVGNSEISERFLWDLRQTSQELVLDNHATATKNYAHKNGMSLSIEPYDMNPTADLELGAIADVPMSEFWSKGLGFNSSFSVVEATSTAHVNGRSLSPAEAFTAENNEGWKQYPGAMKDQGDWAFAAGVNRFVYHTFQNQFLPDSLRPGATMGPYGVHWDRNQTWWPMVGDYHQYISRCSYLLQQGNTVADILYLNPEGSPHVFRPPFSAFKGNDTIPDRKGYNFDGCAPSLLYQATVVNGNIVFPGGASYKLLVLPAVPTMTPALLTKITALIKAGATVVGSPPQKSPSLVNYPACDAQLNALVKQVWGASGHAEHQATRTYGKGKVIWGGALETQLDNLYPDYDLTATILNSMGVKLDFETDAPLRYTHRVSSNWDAYFVANTSAGEVTANINLRVSKGTPQLWDPITGKVISLPQLKRQGATTNLSLQFAPHQSYFVVFAKDAQPAISKAKNKNYSAPKIINTLSGAWNVAFDPKWGGPKSINFDALTDWTKRPEDGIKHYSGTATYTKTFNMPVIKANGKYYIDLGNVKNLAQVKLNGKDLGILWTAPWRKEIPASLLKAKNTVEVEVVNLWLNRLIGDDSIPDDGFKNGRWPEWLLKGLPRPGKRYTFATHQFYNKNSPLSPSGLTGPVTIIEM</sequence>
<evidence type="ECO:0000256" key="1">
    <source>
        <dbReference type="ARBA" id="ARBA00022729"/>
    </source>
</evidence>
<evidence type="ECO:0000256" key="2">
    <source>
        <dbReference type="ARBA" id="ARBA00022801"/>
    </source>
</evidence>
<dbReference type="SUPFAM" id="SSF49785">
    <property type="entry name" value="Galactose-binding domain-like"/>
    <property type="match status" value="1"/>
</dbReference>
<accession>A0ABW5XN03</accession>
<protein>
    <submittedName>
        <fullName evidence="4">Glycosyl hydrolase</fullName>
    </submittedName>
</protein>
<dbReference type="EMBL" id="JBHUON010000009">
    <property type="protein sequence ID" value="MFD2864845.1"/>
    <property type="molecule type" value="Genomic_DNA"/>
</dbReference>
<feature type="chain" id="PRO_5045183377" evidence="3">
    <location>
        <begin position="21"/>
        <end position="1004"/>
    </location>
</feature>
<comment type="caution">
    <text evidence="4">The sequence shown here is derived from an EMBL/GenBank/DDBJ whole genome shotgun (WGS) entry which is preliminary data.</text>
</comment>
<reference evidence="5" key="1">
    <citation type="journal article" date="2019" name="Int. J. Syst. Evol. Microbiol.">
        <title>The Global Catalogue of Microorganisms (GCM) 10K type strain sequencing project: providing services to taxonomists for standard genome sequencing and annotation.</title>
        <authorList>
            <consortium name="The Broad Institute Genomics Platform"/>
            <consortium name="The Broad Institute Genome Sequencing Center for Infectious Disease"/>
            <person name="Wu L."/>
            <person name="Ma J."/>
        </authorList>
    </citation>
    <scope>NUCLEOTIDE SEQUENCE [LARGE SCALE GENOMIC DNA]</scope>
    <source>
        <strain evidence="5">KCTC 52232</strain>
    </source>
</reference>
<keyword evidence="2 4" id="KW-0378">Hydrolase</keyword>
<dbReference type="Gene3D" id="2.60.120.260">
    <property type="entry name" value="Galactose-binding domain-like"/>
    <property type="match status" value="1"/>
</dbReference>
<evidence type="ECO:0000256" key="3">
    <source>
        <dbReference type="SAM" id="SignalP"/>
    </source>
</evidence>
<dbReference type="NCBIfam" id="NF045579">
    <property type="entry name" value="rhamnoside_JR"/>
    <property type="match status" value="1"/>
</dbReference>
<dbReference type="PANTHER" id="PTHR43817:SF1">
    <property type="entry name" value="HYDROLASE, FAMILY 43, PUTATIVE (AFU_ORTHOLOGUE AFUA_3G01660)-RELATED"/>
    <property type="match status" value="1"/>
</dbReference>
<dbReference type="PANTHER" id="PTHR43817">
    <property type="entry name" value="GLYCOSYL HYDROLASE"/>
    <property type="match status" value="1"/>
</dbReference>
<dbReference type="Proteomes" id="UP001597601">
    <property type="component" value="Unassembled WGS sequence"/>
</dbReference>
<proteinExistence type="predicted"/>
<evidence type="ECO:0000313" key="5">
    <source>
        <dbReference type="Proteomes" id="UP001597601"/>
    </source>
</evidence>
<keyword evidence="1 3" id="KW-0732">Signal</keyword>
<name>A0ABW5XN03_9SPHI</name>
<gene>
    <name evidence="4" type="ORF">ACFSYC_09115</name>
</gene>
<evidence type="ECO:0000313" key="4">
    <source>
        <dbReference type="EMBL" id="MFD2864845.1"/>
    </source>
</evidence>
<dbReference type="RefSeq" id="WP_377126068.1">
    <property type="nucleotide sequence ID" value="NZ_JBHUON010000009.1"/>
</dbReference>
<organism evidence="4 5">
    <name type="scientific">Mucilaginibacter antarcticus</name>
    <dbReference type="NCBI Taxonomy" id="1855725"/>
    <lineage>
        <taxon>Bacteria</taxon>
        <taxon>Pseudomonadati</taxon>
        <taxon>Bacteroidota</taxon>
        <taxon>Sphingobacteriia</taxon>
        <taxon>Sphingobacteriales</taxon>
        <taxon>Sphingobacteriaceae</taxon>
        <taxon>Mucilaginibacter</taxon>
    </lineage>
</organism>
<dbReference type="Pfam" id="PF17132">
    <property type="entry name" value="Glyco_hydro_106"/>
    <property type="match status" value="1"/>
</dbReference>